<geneLocation type="plasmid" evidence="2 3">
    <name>unnamed7</name>
</geneLocation>
<organism evidence="2 3">
    <name type="scientific">Hymenobacter volaticus</name>
    <dbReference type="NCBI Taxonomy" id="2932254"/>
    <lineage>
        <taxon>Bacteria</taxon>
        <taxon>Pseudomonadati</taxon>
        <taxon>Bacteroidota</taxon>
        <taxon>Cytophagia</taxon>
        <taxon>Cytophagales</taxon>
        <taxon>Hymenobacteraceae</taxon>
        <taxon>Hymenobacter</taxon>
    </lineage>
</organism>
<reference evidence="2" key="1">
    <citation type="submission" date="2022-04" db="EMBL/GenBank/DDBJ databases">
        <title>Hymenobacter sp. isolated from the air.</title>
        <authorList>
            <person name="Won M."/>
            <person name="Lee C.-M."/>
            <person name="Woen H.-Y."/>
            <person name="Kwon S.-W."/>
        </authorList>
    </citation>
    <scope>NUCLEOTIDE SEQUENCE</scope>
    <source>
        <strain evidence="2">5420S-77</strain>
        <plasmid evidence="2">unnamed7</plasmid>
    </source>
</reference>
<keyword evidence="2" id="KW-0614">Plasmid</keyword>
<protein>
    <submittedName>
        <fullName evidence="2">Dabb family protein</fullName>
    </submittedName>
</protein>
<sequence length="113" mass="12842">MNAPSPQEPFVHHVLFYTKATANEADKAKLLEGLRKLAGVPSIKMSHIGVPAATNRDVIERTYAYSWLCLFESAADEEDYQQHPIHDEFRNQYAIYWDKVVIYDSIGVPSTQS</sequence>
<dbReference type="InterPro" id="IPR013097">
    <property type="entry name" value="Dabb"/>
</dbReference>
<evidence type="ECO:0000259" key="1">
    <source>
        <dbReference type="PROSITE" id="PS51502"/>
    </source>
</evidence>
<accession>A0ABY4GHN0</accession>
<dbReference type="Pfam" id="PF07876">
    <property type="entry name" value="Dabb"/>
    <property type="match status" value="1"/>
</dbReference>
<keyword evidence="3" id="KW-1185">Reference proteome</keyword>
<evidence type="ECO:0000313" key="2">
    <source>
        <dbReference type="EMBL" id="UOQ69714.1"/>
    </source>
</evidence>
<dbReference type="RefSeq" id="WP_245127562.1">
    <property type="nucleotide sequence ID" value="NZ_CP095068.1"/>
</dbReference>
<dbReference type="PROSITE" id="PS51502">
    <property type="entry name" value="S_R_A_B_BARREL"/>
    <property type="match status" value="1"/>
</dbReference>
<dbReference type="Proteomes" id="UP000830401">
    <property type="component" value="Plasmid unnamed7"/>
</dbReference>
<dbReference type="EMBL" id="CP095068">
    <property type="protein sequence ID" value="UOQ69714.1"/>
    <property type="molecule type" value="Genomic_DNA"/>
</dbReference>
<dbReference type="SMART" id="SM00886">
    <property type="entry name" value="Dabb"/>
    <property type="match status" value="1"/>
</dbReference>
<evidence type="ECO:0000313" key="3">
    <source>
        <dbReference type="Proteomes" id="UP000830401"/>
    </source>
</evidence>
<feature type="domain" description="Stress-response A/B barrel" evidence="1">
    <location>
        <begin position="10"/>
        <end position="105"/>
    </location>
</feature>
<dbReference type="Gene3D" id="3.30.70.100">
    <property type="match status" value="1"/>
</dbReference>
<gene>
    <name evidence="2" type="ORF">MUN86_29835</name>
</gene>
<dbReference type="InterPro" id="IPR011008">
    <property type="entry name" value="Dimeric_a/b-barrel"/>
</dbReference>
<name>A0ABY4GHN0_9BACT</name>
<proteinExistence type="predicted"/>
<dbReference type="SUPFAM" id="SSF54909">
    <property type="entry name" value="Dimeric alpha+beta barrel"/>
    <property type="match status" value="1"/>
</dbReference>